<evidence type="ECO:0000313" key="3">
    <source>
        <dbReference type="EMBL" id="TLS53229.1"/>
    </source>
</evidence>
<dbReference type="AlphaFoldDB" id="A0A5R9GDQ0"/>
<comment type="caution">
    <text evidence="3">The sequence shown here is derived from an EMBL/GenBank/DDBJ whole genome shotgun (WGS) entry which is preliminary data.</text>
</comment>
<dbReference type="RefSeq" id="WP_138193470.1">
    <property type="nucleotide sequence ID" value="NZ_VCIW01000003.1"/>
</dbReference>
<keyword evidence="2" id="KW-0732">Signal</keyword>
<keyword evidence="4" id="KW-1185">Reference proteome</keyword>
<accession>A0A5R9GDQ0</accession>
<proteinExistence type="predicted"/>
<evidence type="ECO:0008006" key="5">
    <source>
        <dbReference type="Google" id="ProtNLM"/>
    </source>
</evidence>
<sequence>MNRIGTALTKKHLAMLLAALLLAYSAFSFAAAQSDGGSTAVTEDVYGEQPPGTGDGSDEPTVTSNVYDESGLWVTQADLAVFEPAAGGVTLSGKDAIAAYAPKKFKDEAFSFTLNASLENGAWPAVALRMDNYATPIWHDNAGYLIVFKAEKLEIQKFGEKGYYKELPNAGIVGSGTDHQVRVGAVDIEGGVKLTLIVDGKLVYEWEDTDHPVLNEGFFGLYAMAGMPATVKQFTIHEERRANGWVTSAPAAVLEPLANGVTLSGSDAIAAYEKKQYRNATYEFTFNADLQETWPAVALRMDNYDTPIWTRNSGYLIVFKAGMFEVQRFGATHYIKELPNPGLFNDGTDHRVKVGAVDVEGGVKITLAVDGKPIHEWIDSENPIYDEGYFGLYAMAGKPAAVKNLVIREERRANGWVTSVETASLESVEGGVTLSGNGAIAAYDLKKFRNETFTFDFNADLENTWPAVAMRMDNYDTEIWNRNSGYLVVFKSDKIEVQRFGAAHHIAELPNPGIVNSGTDHKIQLSSADVAGGVKLTLKVDGALVYEWVDSEHPILNDGYLGLYAMAGKPVSIKNLRFGKENDPFTKGPLEDLKFTDVTEATPFRDSIHFLTYTKVVPNEATTFEPELTVSADDFVRMAVTAMCHTVSQPCDGLTGAAAIDKAVQAGLIADGELPSEDPIRYGDAIDMLTRALTYSEIDAAEAEQFANAIPGAGDDSTLTRAQTAELLMRFMHVY</sequence>
<evidence type="ECO:0000256" key="1">
    <source>
        <dbReference type="SAM" id="MobiDB-lite"/>
    </source>
</evidence>
<organism evidence="3 4">
    <name type="scientific">Paenibacillus antri</name>
    <dbReference type="NCBI Taxonomy" id="2582848"/>
    <lineage>
        <taxon>Bacteria</taxon>
        <taxon>Bacillati</taxon>
        <taxon>Bacillota</taxon>
        <taxon>Bacilli</taxon>
        <taxon>Bacillales</taxon>
        <taxon>Paenibacillaceae</taxon>
        <taxon>Paenibacillus</taxon>
    </lineage>
</organism>
<dbReference type="Gene3D" id="2.60.120.560">
    <property type="entry name" value="Exo-inulinase, domain 1"/>
    <property type="match status" value="3"/>
</dbReference>
<protein>
    <recommendedName>
        <fullName evidence="5">S-layer homology domain-containing protein</fullName>
    </recommendedName>
</protein>
<evidence type="ECO:0000313" key="4">
    <source>
        <dbReference type="Proteomes" id="UP000309676"/>
    </source>
</evidence>
<dbReference type="Proteomes" id="UP000309676">
    <property type="component" value="Unassembled WGS sequence"/>
</dbReference>
<feature type="signal peptide" evidence="2">
    <location>
        <begin position="1"/>
        <end position="30"/>
    </location>
</feature>
<name>A0A5R9GDQ0_9BACL</name>
<feature type="region of interest" description="Disordered" evidence="1">
    <location>
        <begin position="40"/>
        <end position="62"/>
    </location>
</feature>
<evidence type="ECO:0000256" key="2">
    <source>
        <dbReference type="SAM" id="SignalP"/>
    </source>
</evidence>
<feature type="chain" id="PRO_5038765892" description="S-layer homology domain-containing protein" evidence="2">
    <location>
        <begin position="31"/>
        <end position="735"/>
    </location>
</feature>
<gene>
    <name evidence="3" type="ORF">FE782_07660</name>
</gene>
<dbReference type="EMBL" id="VCIW01000003">
    <property type="protein sequence ID" value="TLS53229.1"/>
    <property type="molecule type" value="Genomic_DNA"/>
</dbReference>
<reference evidence="3 4" key="1">
    <citation type="submission" date="2019-05" db="EMBL/GenBank/DDBJ databases">
        <authorList>
            <person name="Narsing Rao M.P."/>
            <person name="Li W.J."/>
        </authorList>
    </citation>
    <scope>NUCLEOTIDE SEQUENCE [LARGE SCALE GENOMIC DNA]</scope>
    <source>
        <strain evidence="3 4">SYSU_K30003</strain>
    </source>
</reference>